<name>A0A850H3S9_9SPHN</name>
<keyword evidence="3" id="KW-0600">Photoreceptor protein</keyword>
<feature type="transmembrane region" description="Helical" evidence="11">
    <location>
        <begin position="38"/>
        <end position="58"/>
    </location>
</feature>
<keyword evidence="10" id="KW-0675">Receptor</keyword>
<evidence type="ECO:0000313" key="12">
    <source>
        <dbReference type="EMBL" id="NVD43735.1"/>
    </source>
</evidence>
<comment type="caution">
    <text evidence="12">The sequence shown here is derived from an EMBL/GenBank/DDBJ whole genome shotgun (WGS) entry which is preliminary data.</text>
</comment>
<evidence type="ECO:0000256" key="1">
    <source>
        <dbReference type="ARBA" id="ARBA00004141"/>
    </source>
</evidence>
<dbReference type="SMART" id="SM01021">
    <property type="entry name" value="Bac_rhodopsin"/>
    <property type="match status" value="1"/>
</dbReference>
<dbReference type="EMBL" id="JABWGV010000001">
    <property type="protein sequence ID" value="NVD43735.1"/>
    <property type="molecule type" value="Genomic_DNA"/>
</dbReference>
<evidence type="ECO:0000256" key="6">
    <source>
        <dbReference type="ARBA" id="ARBA00022925"/>
    </source>
</evidence>
<keyword evidence="13" id="KW-1185">Reference proteome</keyword>
<feature type="transmembrane region" description="Helical" evidence="11">
    <location>
        <begin position="128"/>
        <end position="147"/>
    </location>
</feature>
<evidence type="ECO:0000256" key="11">
    <source>
        <dbReference type="SAM" id="Phobius"/>
    </source>
</evidence>
<dbReference type="Gene3D" id="1.20.1070.10">
    <property type="entry name" value="Rhodopsin 7-helix transmembrane proteins"/>
    <property type="match status" value="1"/>
</dbReference>
<dbReference type="InterPro" id="IPR018229">
    <property type="entry name" value="Rhodopsin_retinal_BS"/>
</dbReference>
<gene>
    <name evidence="12" type="ORF">HUV48_01725</name>
</gene>
<dbReference type="GO" id="GO:0007602">
    <property type="term" value="P:phototransduction"/>
    <property type="evidence" value="ECO:0007669"/>
    <property type="project" value="UniProtKB-KW"/>
</dbReference>
<comment type="subcellular location">
    <subcellularLocation>
        <location evidence="1">Membrane</location>
        <topology evidence="1">Multi-pass membrane protein</topology>
    </subcellularLocation>
</comment>
<sequence length="239" mass="25981">MQPVTLPLLIGFVVMALGSLVIYAHGDKRTEFLHHTQFHSVVPFIAATAYLAMALGIGRLELAGGETLFLARYADWAVTTPILLTGLILAGLHEHPRHSTFILPAVVLDVLMIVTGLLAAISENEAAKWIWFAWSSAAFLGVIYLLLGPVMTAAKALGGKMTQVYKANLTFLLVVWAIYPIEWALGPQGLGLFDAVVDAWLIVVMDITAKVIYGFVATARFKKLSLEDAERNPLPASRV</sequence>
<dbReference type="Pfam" id="PF01036">
    <property type="entry name" value="Bac_rhodopsin"/>
    <property type="match status" value="1"/>
</dbReference>
<feature type="transmembrane region" description="Helical" evidence="11">
    <location>
        <begin position="6"/>
        <end position="26"/>
    </location>
</feature>
<keyword evidence="9 11" id="KW-0472">Membrane</keyword>
<protein>
    <submittedName>
        <fullName evidence="12">Bacteriorhodopsin</fullName>
    </submittedName>
</protein>
<dbReference type="GO" id="GO:0016020">
    <property type="term" value="C:membrane"/>
    <property type="evidence" value="ECO:0007669"/>
    <property type="project" value="UniProtKB-SubCell"/>
</dbReference>
<keyword evidence="6" id="KW-0681">Retinal protein</keyword>
<dbReference type="PANTHER" id="PTHR28286:SF2">
    <property type="entry name" value="BACTERIORHODOPSIN _OPSIN, NOPA (EUROFUNG)"/>
    <property type="match status" value="1"/>
</dbReference>
<evidence type="ECO:0000256" key="10">
    <source>
        <dbReference type="ARBA" id="ARBA00023170"/>
    </source>
</evidence>
<dbReference type="PROSITE" id="PS00950">
    <property type="entry name" value="BACTERIAL_OPSIN_1"/>
    <property type="match status" value="1"/>
</dbReference>
<evidence type="ECO:0000256" key="8">
    <source>
        <dbReference type="ARBA" id="ARBA00022991"/>
    </source>
</evidence>
<dbReference type="SUPFAM" id="SSF81321">
    <property type="entry name" value="Family A G protein-coupled receptor-like"/>
    <property type="match status" value="1"/>
</dbReference>
<evidence type="ECO:0000256" key="4">
    <source>
        <dbReference type="ARBA" id="ARBA00022606"/>
    </source>
</evidence>
<proteinExistence type="inferred from homology"/>
<comment type="similarity">
    <text evidence="2">Belongs to the archaeal/bacterial/fungal opsin family.</text>
</comment>
<evidence type="ECO:0000256" key="3">
    <source>
        <dbReference type="ARBA" id="ARBA00022543"/>
    </source>
</evidence>
<keyword evidence="7 11" id="KW-1133">Transmembrane helix</keyword>
<keyword evidence="5 11" id="KW-0812">Transmembrane</keyword>
<feature type="transmembrane region" description="Helical" evidence="11">
    <location>
        <begin position="70"/>
        <end position="89"/>
    </location>
</feature>
<feature type="transmembrane region" description="Helical" evidence="11">
    <location>
        <begin position="167"/>
        <end position="185"/>
    </location>
</feature>
<dbReference type="PRINTS" id="PR00251">
    <property type="entry name" value="BACTRLOPSIN"/>
</dbReference>
<accession>A0A850H3S9</accession>
<dbReference type="InterPro" id="IPR001425">
    <property type="entry name" value="Arc/bac/fun_rhodopsins"/>
</dbReference>
<evidence type="ECO:0000256" key="7">
    <source>
        <dbReference type="ARBA" id="ARBA00022989"/>
    </source>
</evidence>
<evidence type="ECO:0000256" key="2">
    <source>
        <dbReference type="ARBA" id="ARBA00008130"/>
    </source>
</evidence>
<dbReference type="PANTHER" id="PTHR28286">
    <property type="match status" value="1"/>
</dbReference>
<organism evidence="12 13">
    <name type="scientific">Qipengyuania atrilutea</name>
    <dbReference type="NCBI Taxonomy" id="2744473"/>
    <lineage>
        <taxon>Bacteria</taxon>
        <taxon>Pseudomonadati</taxon>
        <taxon>Pseudomonadota</taxon>
        <taxon>Alphaproteobacteria</taxon>
        <taxon>Sphingomonadales</taxon>
        <taxon>Erythrobacteraceae</taxon>
        <taxon>Qipengyuania</taxon>
    </lineage>
</organism>
<feature type="transmembrane region" description="Helical" evidence="11">
    <location>
        <begin position="197"/>
        <end position="216"/>
    </location>
</feature>
<dbReference type="GO" id="GO:0005216">
    <property type="term" value="F:monoatomic ion channel activity"/>
    <property type="evidence" value="ECO:0007669"/>
    <property type="project" value="InterPro"/>
</dbReference>
<dbReference type="AlphaFoldDB" id="A0A850H3S9"/>
<evidence type="ECO:0000256" key="5">
    <source>
        <dbReference type="ARBA" id="ARBA00022692"/>
    </source>
</evidence>
<reference evidence="12 13" key="1">
    <citation type="submission" date="2020-06" db="EMBL/GenBank/DDBJ databases">
        <title>Altererythrobacter sp. HHU K3-1.</title>
        <authorList>
            <person name="Zhang D."/>
            <person name="Xue H."/>
        </authorList>
    </citation>
    <scope>NUCLEOTIDE SEQUENCE [LARGE SCALE GENOMIC DNA]</scope>
    <source>
        <strain evidence="12 13">HHU K3-1</strain>
    </source>
</reference>
<evidence type="ECO:0000256" key="9">
    <source>
        <dbReference type="ARBA" id="ARBA00023136"/>
    </source>
</evidence>
<dbReference type="Proteomes" id="UP000561438">
    <property type="component" value="Unassembled WGS sequence"/>
</dbReference>
<dbReference type="RefSeq" id="WP_176266038.1">
    <property type="nucleotide sequence ID" value="NZ_JABWGV010000001.1"/>
</dbReference>
<keyword evidence="4" id="KW-0716">Sensory transduction</keyword>
<feature type="transmembrane region" description="Helical" evidence="11">
    <location>
        <begin position="101"/>
        <end position="122"/>
    </location>
</feature>
<keyword evidence="8" id="KW-0157">Chromophore</keyword>
<dbReference type="GO" id="GO:0009881">
    <property type="term" value="F:photoreceptor activity"/>
    <property type="evidence" value="ECO:0007669"/>
    <property type="project" value="UniProtKB-KW"/>
</dbReference>
<evidence type="ECO:0000313" key="13">
    <source>
        <dbReference type="Proteomes" id="UP000561438"/>
    </source>
</evidence>
<dbReference type="PROSITE" id="PS00327">
    <property type="entry name" value="BACTERIAL_OPSIN_RET"/>
    <property type="match status" value="1"/>
</dbReference>